<dbReference type="GO" id="GO:0005829">
    <property type="term" value="C:cytosol"/>
    <property type="evidence" value="ECO:0007669"/>
    <property type="project" value="TreeGrafter"/>
</dbReference>
<feature type="domain" description="HTH araC/xylS-type" evidence="4">
    <location>
        <begin position="10"/>
        <end position="108"/>
    </location>
</feature>
<dbReference type="Pfam" id="PF12833">
    <property type="entry name" value="HTH_18"/>
    <property type="match status" value="1"/>
</dbReference>
<evidence type="ECO:0000256" key="3">
    <source>
        <dbReference type="ARBA" id="ARBA00023163"/>
    </source>
</evidence>
<comment type="caution">
    <text evidence="5">The sequence shown here is derived from an EMBL/GenBank/DDBJ whole genome shotgun (WGS) entry which is preliminary data.</text>
</comment>
<dbReference type="EMBL" id="SZZP01000002">
    <property type="protein sequence ID" value="TKV83292.1"/>
    <property type="molecule type" value="Genomic_DNA"/>
</dbReference>
<sequence length="128" mass="14106">MRAVRLPSSEAVRAAIVASLRQGDATINGTARACKISTRTLQRHLGRMGTSYRAMLAEVRLNMACQLLADSGKPLSDVAKFLGYSSASSFSRTFARLMKVQPVVYRRQQLAGKHQQASHRRRLCAIDS</sequence>
<accession>A0A4U6SAB6</accession>
<keyword evidence="1" id="KW-0805">Transcription regulation</keyword>
<evidence type="ECO:0000256" key="2">
    <source>
        <dbReference type="ARBA" id="ARBA00023125"/>
    </source>
</evidence>
<name>A0A4U6SAB6_BRAEL</name>
<dbReference type="GO" id="GO:0003700">
    <property type="term" value="F:DNA-binding transcription factor activity"/>
    <property type="evidence" value="ECO:0007669"/>
    <property type="project" value="InterPro"/>
</dbReference>
<protein>
    <submittedName>
        <fullName evidence="5">Helix-turn-helix transcriptional regulator</fullName>
    </submittedName>
</protein>
<dbReference type="Proteomes" id="UP000305095">
    <property type="component" value="Unassembled WGS sequence"/>
</dbReference>
<dbReference type="InterPro" id="IPR018060">
    <property type="entry name" value="HTH_AraC"/>
</dbReference>
<organism evidence="5 6">
    <name type="scientific">Bradyrhizobium elkanii</name>
    <dbReference type="NCBI Taxonomy" id="29448"/>
    <lineage>
        <taxon>Bacteria</taxon>
        <taxon>Pseudomonadati</taxon>
        <taxon>Pseudomonadota</taxon>
        <taxon>Alphaproteobacteria</taxon>
        <taxon>Hyphomicrobiales</taxon>
        <taxon>Nitrobacteraceae</taxon>
        <taxon>Bradyrhizobium</taxon>
    </lineage>
</organism>
<proteinExistence type="predicted"/>
<dbReference type="SUPFAM" id="SSF46689">
    <property type="entry name" value="Homeodomain-like"/>
    <property type="match status" value="1"/>
</dbReference>
<dbReference type="Gene3D" id="1.10.10.60">
    <property type="entry name" value="Homeodomain-like"/>
    <property type="match status" value="1"/>
</dbReference>
<dbReference type="SMART" id="SM00342">
    <property type="entry name" value="HTH_ARAC"/>
    <property type="match status" value="1"/>
</dbReference>
<dbReference type="GO" id="GO:0000976">
    <property type="term" value="F:transcription cis-regulatory region binding"/>
    <property type="evidence" value="ECO:0007669"/>
    <property type="project" value="TreeGrafter"/>
</dbReference>
<dbReference type="PANTHER" id="PTHR47894:SF4">
    <property type="entry name" value="HTH-TYPE TRANSCRIPTIONAL REGULATOR GADX"/>
    <property type="match status" value="1"/>
</dbReference>
<reference evidence="5 6" key="1">
    <citation type="submission" date="2019-05" db="EMBL/GenBank/DDBJ databases">
        <title>Draft Genome of Bradyrhizobium elkanii strain SEMIA 938, Used in Commercial Inoculants for Lupinus spp. in Brazil.</title>
        <authorList>
            <person name="Hungria M."/>
            <person name="Delamuta J.R.M."/>
            <person name="Ribeiro R.A."/>
            <person name="Nogueira M.A."/>
        </authorList>
    </citation>
    <scope>NUCLEOTIDE SEQUENCE [LARGE SCALE GENOMIC DNA]</scope>
    <source>
        <strain evidence="5 6">Semia 938</strain>
    </source>
</reference>
<dbReference type="PROSITE" id="PS01124">
    <property type="entry name" value="HTH_ARAC_FAMILY_2"/>
    <property type="match status" value="1"/>
</dbReference>
<dbReference type="AlphaFoldDB" id="A0A4U6SAB6"/>
<dbReference type="PANTHER" id="PTHR47894">
    <property type="entry name" value="HTH-TYPE TRANSCRIPTIONAL REGULATOR GADX"/>
    <property type="match status" value="1"/>
</dbReference>
<dbReference type="InterPro" id="IPR009057">
    <property type="entry name" value="Homeodomain-like_sf"/>
</dbReference>
<keyword evidence="3" id="KW-0804">Transcription</keyword>
<keyword evidence="2" id="KW-0238">DNA-binding</keyword>
<evidence type="ECO:0000313" key="5">
    <source>
        <dbReference type="EMBL" id="TKV83292.1"/>
    </source>
</evidence>
<evidence type="ECO:0000313" key="6">
    <source>
        <dbReference type="Proteomes" id="UP000305095"/>
    </source>
</evidence>
<gene>
    <name evidence="5" type="ORF">FDV58_03400</name>
</gene>
<evidence type="ECO:0000256" key="1">
    <source>
        <dbReference type="ARBA" id="ARBA00023015"/>
    </source>
</evidence>
<evidence type="ECO:0000259" key="4">
    <source>
        <dbReference type="PROSITE" id="PS01124"/>
    </source>
</evidence>